<dbReference type="Gene3D" id="2.30.110.10">
    <property type="entry name" value="Electron Transport, Fmn-binding Protein, Chain A"/>
    <property type="match status" value="1"/>
</dbReference>
<comment type="caution">
    <text evidence="3">The sequence shown here is derived from an EMBL/GenBank/DDBJ whole genome shotgun (WGS) entry which is preliminary data.</text>
</comment>
<dbReference type="RefSeq" id="WP_379565272.1">
    <property type="nucleotide sequence ID" value="NZ_JBHSQK010000012.1"/>
</dbReference>
<dbReference type="EMBL" id="JBHSQK010000012">
    <property type="protein sequence ID" value="MFC5948218.1"/>
    <property type="molecule type" value="Genomic_DNA"/>
</dbReference>
<keyword evidence="4" id="KW-1185">Reference proteome</keyword>
<dbReference type="Proteomes" id="UP001596119">
    <property type="component" value="Unassembled WGS sequence"/>
</dbReference>
<sequence length="147" mass="16192">MPHDLVLKGMNAAHRLLLRATGGRVGHDAAGMPVLELTTVGRRSGEPRSVLLTAPLVEGETLVVVASRGGDDHHPAWFLNLRDHPEVQVAVRGGPREPRRAEIVGPDERPVLWERIASRHRNYAGYQRRTDREIPLVRLVPVPPPAG</sequence>
<dbReference type="Pfam" id="PF04075">
    <property type="entry name" value="F420H2_quin_red"/>
    <property type="match status" value="1"/>
</dbReference>
<gene>
    <name evidence="3" type="ORF">ACFQH9_08015</name>
</gene>
<dbReference type="InterPro" id="IPR012349">
    <property type="entry name" value="Split_barrel_FMN-bd"/>
</dbReference>
<proteinExistence type="inferred from homology"/>
<evidence type="ECO:0000313" key="4">
    <source>
        <dbReference type="Proteomes" id="UP001596119"/>
    </source>
</evidence>
<organism evidence="3 4">
    <name type="scientific">Pseudonocardia lutea</name>
    <dbReference type="NCBI Taxonomy" id="2172015"/>
    <lineage>
        <taxon>Bacteria</taxon>
        <taxon>Bacillati</taxon>
        <taxon>Actinomycetota</taxon>
        <taxon>Actinomycetes</taxon>
        <taxon>Pseudonocardiales</taxon>
        <taxon>Pseudonocardiaceae</taxon>
        <taxon>Pseudonocardia</taxon>
    </lineage>
</organism>
<dbReference type="PANTHER" id="PTHR39428:SF1">
    <property type="entry name" value="F420H(2)-DEPENDENT QUINONE REDUCTASE RV1261C"/>
    <property type="match status" value="1"/>
</dbReference>
<evidence type="ECO:0000256" key="2">
    <source>
        <dbReference type="ARBA" id="ARBA00049106"/>
    </source>
</evidence>
<dbReference type="InterPro" id="IPR004378">
    <property type="entry name" value="F420H2_quin_Rdtase"/>
</dbReference>
<protein>
    <submittedName>
        <fullName evidence="3">Nitroreductase/quinone reductase family protein</fullName>
    </submittedName>
</protein>
<evidence type="ECO:0000256" key="1">
    <source>
        <dbReference type="ARBA" id="ARBA00008710"/>
    </source>
</evidence>
<name>A0ABW1I3N1_9PSEU</name>
<dbReference type="NCBIfam" id="TIGR00026">
    <property type="entry name" value="hi_GC_TIGR00026"/>
    <property type="match status" value="1"/>
</dbReference>
<dbReference type="SUPFAM" id="SSF50475">
    <property type="entry name" value="FMN-binding split barrel"/>
    <property type="match status" value="1"/>
</dbReference>
<reference evidence="4" key="1">
    <citation type="journal article" date="2019" name="Int. J. Syst. Evol. Microbiol.">
        <title>The Global Catalogue of Microorganisms (GCM) 10K type strain sequencing project: providing services to taxonomists for standard genome sequencing and annotation.</title>
        <authorList>
            <consortium name="The Broad Institute Genomics Platform"/>
            <consortium name="The Broad Institute Genome Sequencing Center for Infectious Disease"/>
            <person name="Wu L."/>
            <person name="Ma J."/>
        </authorList>
    </citation>
    <scope>NUCLEOTIDE SEQUENCE [LARGE SCALE GENOMIC DNA]</scope>
    <source>
        <strain evidence="4">CGMCC 4.7397</strain>
    </source>
</reference>
<comment type="similarity">
    <text evidence="1">Belongs to the F420H(2)-dependent quinone reductase family.</text>
</comment>
<comment type="catalytic activity">
    <reaction evidence="2">
        <text>oxidized coenzyme F420-(gamma-L-Glu)(n) + a quinol + H(+) = reduced coenzyme F420-(gamma-L-Glu)(n) + a quinone</text>
        <dbReference type="Rhea" id="RHEA:39663"/>
        <dbReference type="Rhea" id="RHEA-COMP:12939"/>
        <dbReference type="Rhea" id="RHEA-COMP:14378"/>
        <dbReference type="ChEBI" id="CHEBI:15378"/>
        <dbReference type="ChEBI" id="CHEBI:24646"/>
        <dbReference type="ChEBI" id="CHEBI:132124"/>
        <dbReference type="ChEBI" id="CHEBI:133980"/>
        <dbReference type="ChEBI" id="CHEBI:139511"/>
    </reaction>
</comment>
<dbReference type="PANTHER" id="PTHR39428">
    <property type="entry name" value="F420H(2)-DEPENDENT QUINONE REDUCTASE RV1261C"/>
    <property type="match status" value="1"/>
</dbReference>
<evidence type="ECO:0000313" key="3">
    <source>
        <dbReference type="EMBL" id="MFC5948218.1"/>
    </source>
</evidence>
<accession>A0ABW1I3N1</accession>